<dbReference type="OrthoDB" id="9794725at2"/>
<dbReference type="PANTHER" id="PTHR30383">
    <property type="entry name" value="THIOESTERASE 1/PROTEASE 1/LYSOPHOSPHOLIPASE L1"/>
    <property type="match status" value="1"/>
</dbReference>
<keyword evidence="2" id="KW-0378">Hydrolase</keyword>
<evidence type="ECO:0000259" key="1">
    <source>
        <dbReference type="Pfam" id="PF13472"/>
    </source>
</evidence>
<comment type="caution">
    <text evidence="2">The sequence shown here is derived from an EMBL/GenBank/DDBJ whole genome shotgun (WGS) entry which is preliminary data.</text>
</comment>
<dbReference type="PANTHER" id="PTHR30383:SF5">
    <property type="entry name" value="SGNH HYDROLASE-TYPE ESTERASE DOMAIN-CONTAINING PROTEIN"/>
    <property type="match status" value="1"/>
</dbReference>
<evidence type="ECO:0000313" key="2">
    <source>
        <dbReference type="EMBL" id="TSJ79065.1"/>
    </source>
</evidence>
<dbReference type="CDD" id="cd01834">
    <property type="entry name" value="SGNH_hydrolase_like_2"/>
    <property type="match status" value="1"/>
</dbReference>
<dbReference type="AlphaFoldDB" id="A0A556QQZ8"/>
<sequence>MKLPPNTKFVLIGDSITDAGRDPSGEATPWGAPGHGRGYVGLIEAWIGATRPADHIRLINRGTGGHTVRDLKNRWQTDVLDLKPDWVSIMIGVNDVWRQYDTPLRPEGHVLIDEYTRTLEELVTRTRPHVKGLVLATPFLIEGHRGDAMRKTMDAYSDVVRTLAKKHDAVFVDIQGAFDEVLVHTHPMTLAWDRIHPNTTGHMIIARAFLKALGAL</sequence>
<dbReference type="InterPro" id="IPR051532">
    <property type="entry name" value="Ester_Hydrolysis_Enzymes"/>
</dbReference>
<reference evidence="2 3" key="1">
    <citation type="submission" date="2019-07" db="EMBL/GenBank/DDBJ databases">
        <title>Description of 53C-WASEF.</title>
        <authorList>
            <person name="Pitt A."/>
            <person name="Hahn M.W."/>
        </authorList>
    </citation>
    <scope>NUCLEOTIDE SEQUENCE [LARGE SCALE GENOMIC DNA]</scope>
    <source>
        <strain evidence="2 3">53C-WASEF</strain>
    </source>
</reference>
<dbReference type="Gene3D" id="3.40.50.1110">
    <property type="entry name" value="SGNH hydrolase"/>
    <property type="match status" value="1"/>
</dbReference>
<dbReference type="InterPro" id="IPR013830">
    <property type="entry name" value="SGNH_hydro"/>
</dbReference>
<protein>
    <submittedName>
        <fullName evidence="2">SGNH/GDSL hydrolase family protein</fullName>
    </submittedName>
</protein>
<proteinExistence type="predicted"/>
<dbReference type="GO" id="GO:0004622">
    <property type="term" value="F:phosphatidylcholine lysophospholipase activity"/>
    <property type="evidence" value="ECO:0007669"/>
    <property type="project" value="TreeGrafter"/>
</dbReference>
<accession>A0A556QQZ8</accession>
<feature type="domain" description="SGNH hydrolase-type esterase" evidence="1">
    <location>
        <begin position="11"/>
        <end position="202"/>
    </location>
</feature>
<dbReference type="Pfam" id="PF13472">
    <property type="entry name" value="Lipase_GDSL_2"/>
    <property type="match status" value="1"/>
</dbReference>
<dbReference type="InterPro" id="IPR036514">
    <property type="entry name" value="SGNH_hydro_sf"/>
</dbReference>
<gene>
    <name evidence="2" type="ORF">FPL22_07150</name>
</gene>
<name>A0A556QQZ8_9BACT</name>
<keyword evidence="3" id="KW-1185">Reference proteome</keyword>
<dbReference type="SUPFAM" id="SSF52266">
    <property type="entry name" value="SGNH hydrolase"/>
    <property type="match status" value="1"/>
</dbReference>
<evidence type="ECO:0000313" key="3">
    <source>
        <dbReference type="Proteomes" id="UP000315648"/>
    </source>
</evidence>
<dbReference type="EMBL" id="VMBG01000001">
    <property type="protein sequence ID" value="TSJ79065.1"/>
    <property type="molecule type" value="Genomic_DNA"/>
</dbReference>
<dbReference type="Proteomes" id="UP000315648">
    <property type="component" value="Unassembled WGS sequence"/>
</dbReference>
<organism evidence="2 3">
    <name type="scientific">Rariglobus hedericola</name>
    <dbReference type="NCBI Taxonomy" id="2597822"/>
    <lineage>
        <taxon>Bacteria</taxon>
        <taxon>Pseudomonadati</taxon>
        <taxon>Verrucomicrobiota</taxon>
        <taxon>Opitutia</taxon>
        <taxon>Opitutales</taxon>
        <taxon>Opitutaceae</taxon>
        <taxon>Rariglobus</taxon>
    </lineage>
</organism>
<dbReference type="RefSeq" id="WP_144229408.1">
    <property type="nucleotide sequence ID" value="NZ_CBCRVV010000005.1"/>
</dbReference>